<reference evidence="7" key="1">
    <citation type="submission" date="2020-11" db="EMBL/GenBank/DDBJ databases">
        <authorList>
            <consortium name="DOE Joint Genome Institute"/>
            <person name="Ahrendt S."/>
            <person name="Riley R."/>
            <person name="Andreopoulos W."/>
            <person name="Labutti K."/>
            <person name="Pangilinan J."/>
            <person name="Ruiz-Duenas F.J."/>
            <person name="Barrasa J.M."/>
            <person name="Sanchez-Garcia M."/>
            <person name="Camarero S."/>
            <person name="Miyauchi S."/>
            <person name="Serrano A."/>
            <person name="Linde D."/>
            <person name="Babiker R."/>
            <person name="Drula E."/>
            <person name="Ayuso-Fernandez I."/>
            <person name="Pacheco R."/>
            <person name="Padilla G."/>
            <person name="Ferreira P."/>
            <person name="Barriuso J."/>
            <person name="Kellner H."/>
            <person name="Castanera R."/>
            <person name="Alfaro M."/>
            <person name="Ramirez L."/>
            <person name="Pisabarro A.G."/>
            <person name="Kuo A."/>
            <person name="Tritt A."/>
            <person name="Lipzen A."/>
            <person name="He G."/>
            <person name="Yan M."/>
            <person name="Ng V."/>
            <person name="Cullen D."/>
            <person name="Martin F."/>
            <person name="Rosso M.-N."/>
            <person name="Henrissat B."/>
            <person name="Hibbett D."/>
            <person name="Martinez A.T."/>
            <person name="Grigoriev I.V."/>
        </authorList>
    </citation>
    <scope>NUCLEOTIDE SEQUENCE</scope>
    <source>
        <strain evidence="7">MF-IS2</strain>
    </source>
</reference>
<dbReference type="GO" id="GO:0016787">
    <property type="term" value="F:hydrolase activity"/>
    <property type="evidence" value="ECO:0007669"/>
    <property type="project" value="InterPro"/>
</dbReference>
<name>A0A9P5XKB6_9AGAR</name>
<sequence length="476" mass="53799">MSFVPRNRRVVSALRLVWVVLALWYEYFVFRASVRSCKWPEPATVGLNAVNGVSSSHILLVADPQILDHRSYPGRLAFLTYLSQLVVDLNLRKNWRAAIAKRPDLIVFLGDMMDGGRMNMSNAEYEEYYSRFRSIFQLDKPIPLFFIPGNHDIGLQSEPVFSPHAQTRYTSHFGPLNDRLSASNHTLVFFDAPGFVQEDYEREGQGQSFMEWRPKRGGSLEFLKKLHDENNPDPPILFTHIPLYRPDGKACGPLREKGTIRPGVGFGYQNTLGKHSTGFLLNLVRPIVVFSGDDHDYCEHTHQSIISHPVREITVKSLSMAMNVRKPAFQLLSLFPAQYWDNVHPTYADVPCLLPDQLGIYLDVYIPCFLLSLFVVLCAAAVRTRRTSFGDRESIPMSSQPKHLPDPVTINDRSQTSIVCFGHRRRFPLGLGQLFGGRGPSNSSKRGLLSHILHDACDVAIFPIGIFIVVTVFVSL</sequence>
<dbReference type="GO" id="GO:0016020">
    <property type="term" value="C:membrane"/>
    <property type="evidence" value="ECO:0007669"/>
    <property type="project" value="UniProtKB-SubCell"/>
</dbReference>
<keyword evidence="3 5" id="KW-1133">Transmembrane helix</keyword>
<dbReference type="PANTHER" id="PTHR13315:SF4">
    <property type="entry name" value="METALLOPHOSPHOESTERASE, ISOFORM E"/>
    <property type="match status" value="1"/>
</dbReference>
<dbReference type="OrthoDB" id="5977743at2759"/>
<evidence type="ECO:0000256" key="5">
    <source>
        <dbReference type="SAM" id="Phobius"/>
    </source>
</evidence>
<comment type="caution">
    <text evidence="7">The sequence shown here is derived from an EMBL/GenBank/DDBJ whole genome shotgun (WGS) entry which is preliminary data.</text>
</comment>
<evidence type="ECO:0000259" key="6">
    <source>
        <dbReference type="Pfam" id="PF00149"/>
    </source>
</evidence>
<dbReference type="InterPro" id="IPR029052">
    <property type="entry name" value="Metallo-depent_PP-like"/>
</dbReference>
<evidence type="ECO:0000256" key="4">
    <source>
        <dbReference type="ARBA" id="ARBA00023136"/>
    </source>
</evidence>
<feature type="domain" description="Calcineurin-like phosphoesterase" evidence="6">
    <location>
        <begin position="92"/>
        <end position="296"/>
    </location>
</feature>
<dbReference type="EMBL" id="MU151077">
    <property type="protein sequence ID" value="KAF9451979.1"/>
    <property type="molecule type" value="Genomic_DNA"/>
</dbReference>
<gene>
    <name evidence="7" type="ORF">P691DRAFT_806082</name>
</gene>
<feature type="transmembrane region" description="Helical" evidence="5">
    <location>
        <begin position="12"/>
        <end position="30"/>
    </location>
</feature>
<dbReference type="PANTHER" id="PTHR13315">
    <property type="entry name" value="METALLO PHOSPHOESTERASE RELATED"/>
    <property type="match status" value="1"/>
</dbReference>
<dbReference type="InterPro" id="IPR004843">
    <property type="entry name" value="Calcineurin-like_PHP"/>
</dbReference>
<keyword evidence="4 5" id="KW-0472">Membrane</keyword>
<evidence type="ECO:0000313" key="7">
    <source>
        <dbReference type="EMBL" id="KAF9451979.1"/>
    </source>
</evidence>
<dbReference type="SUPFAM" id="SSF56300">
    <property type="entry name" value="Metallo-dependent phosphatases"/>
    <property type="match status" value="1"/>
</dbReference>
<keyword evidence="8" id="KW-1185">Reference proteome</keyword>
<feature type="transmembrane region" description="Helical" evidence="5">
    <location>
        <begin position="452"/>
        <end position="474"/>
    </location>
</feature>
<evidence type="ECO:0000256" key="1">
    <source>
        <dbReference type="ARBA" id="ARBA00004141"/>
    </source>
</evidence>
<dbReference type="InterPro" id="IPR033308">
    <property type="entry name" value="PGAP5/Cdc1/Ted1"/>
</dbReference>
<dbReference type="GO" id="GO:0006506">
    <property type="term" value="P:GPI anchor biosynthetic process"/>
    <property type="evidence" value="ECO:0007669"/>
    <property type="project" value="InterPro"/>
</dbReference>
<protein>
    <submittedName>
        <fullName evidence="7">Metallo-dependent phosphatase</fullName>
    </submittedName>
</protein>
<dbReference type="GO" id="GO:0005783">
    <property type="term" value="C:endoplasmic reticulum"/>
    <property type="evidence" value="ECO:0007669"/>
    <property type="project" value="TreeGrafter"/>
</dbReference>
<accession>A0A9P5XKB6</accession>
<evidence type="ECO:0000313" key="8">
    <source>
        <dbReference type="Proteomes" id="UP000807342"/>
    </source>
</evidence>
<evidence type="ECO:0000256" key="3">
    <source>
        <dbReference type="ARBA" id="ARBA00022989"/>
    </source>
</evidence>
<evidence type="ECO:0000256" key="2">
    <source>
        <dbReference type="ARBA" id="ARBA00022692"/>
    </source>
</evidence>
<dbReference type="Pfam" id="PF00149">
    <property type="entry name" value="Metallophos"/>
    <property type="match status" value="1"/>
</dbReference>
<keyword evidence="2 5" id="KW-0812">Transmembrane</keyword>
<dbReference type="Gene3D" id="3.60.21.10">
    <property type="match status" value="1"/>
</dbReference>
<dbReference type="AlphaFoldDB" id="A0A9P5XKB6"/>
<comment type="subcellular location">
    <subcellularLocation>
        <location evidence="1">Membrane</location>
        <topology evidence="1">Multi-pass membrane protein</topology>
    </subcellularLocation>
</comment>
<organism evidence="7 8">
    <name type="scientific">Macrolepiota fuliginosa MF-IS2</name>
    <dbReference type="NCBI Taxonomy" id="1400762"/>
    <lineage>
        <taxon>Eukaryota</taxon>
        <taxon>Fungi</taxon>
        <taxon>Dikarya</taxon>
        <taxon>Basidiomycota</taxon>
        <taxon>Agaricomycotina</taxon>
        <taxon>Agaricomycetes</taxon>
        <taxon>Agaricomycetidae</taxon>
        <taxon>Agaricales</taxon>
        <taxon>Agaricineae</taxon>
        <taxon>Agaricaceae</taxon>
        <taxon>Macrolepiota</taxon>
    </lineage>
</organism>
<dbReference type="Proteomes" id="UP000807342">
    <property type="component" value="Unassembled WGS sequence"/>
</dbReference>
<feature type="transmembrane region" description="Helical" evidence="5">
    <location>
        <begin position="364"/>
        <end position="382"/>
    </location>
</feature>
<proteinExistence type="predicted"/>